<protein>
    <submittedName>
        <fullName evidence="3">TPT domain-containing protein</fullName>
    </submittedName>
</protein>
<sequence>MRFLQTTASKSAVVYVGTTLFCSLLGKVVITRFFFDYPIVILMLQMATTLFIIELLRVTGALKMAPYSFEKGRQCFFPSVLLCIAQWLTVSSFEGIGLPSLESIKRLTPVFIAVGMASQHQRLDKNQLIGITTISMASFLAVNLEMNIDRFSLFYGLISCVLQAVAYIQFESLSQTFQVQNE</sequence>
<feature type="transmembrane region" description="Helical" evidence="1">
    <location>
        <begin position="127"/>
        <end position="144"/>
    </location>
</feature>
<proteinExistence type="predicted"/>
<evidence type="ECO:0000256" key="1">
    <source>
        <dbReference type="SAM" id="Phobius"/>
    </source>
</evidence>
<keyword evidence="1" id="KW-0812">Transmembrane</keyword>
<dbReference type="Proteomes" id="UP000095283">
    <property type="component" value="Unplaced"/>
</dbReference>
<evidence type="ECO:0000313" key="2">
    <source>
        <dbReference type="Proteomes" id="UP000095283"/>
    </source>
</evidence>
<feature type="transmembrane region" description="Helical" evidence="1">
    <location>
        <begin position="151"/>
        <end position="170"/>
    </location>
</feature>
<feature type="transmembrane region" description="Helical" evidence="1">
    <location>
        <begin position="37"/>
        <end position="56"/>
    </location>
</feature>
<keyword evidence="1" id="KW-0472">Membrane</keyword>
<keyword evidence="1" id="KW-1133">Transmembrane helix</keyword>
<accession>A0A1I7WMI8</accession>
<reference evidence="3" key="1">
    <citation type="submission" date="2016-11" db="UniProtKB">
        <authorList>
            <consortium name="WormBaseParasite"/>
        </authorList>
    </citation>
    <scope>IDENTIFICATION</scope>
</reference>
<feature type="transmembrane region" description="Helical" evidence="1">
    <location>
        <begin position="12"/>
        <end position="31"/>
    </location>
</feature>
<name>A0A1I7WMI8_HETBA</name>
<organism evidence="2 3">
    <name type="scientific">Heterorhabditis bacteriophora</name>
    <name type="common">Entomopathogenic nematode worm</name>
    <dbReference type="NCBI Taxonomy" id="37862"/>
    <lineage>
        <taxon>Eukaryota</taxon>
        <taxon>Metazoa</taxon>
        <taxon>Ecdysozoa</taxon>
        <taxon>Nematoda</taxon>
        <taxon>Chromadorea</taxon>
        <taxon>Rhabditida</taxon>
        <taxon>Rhabditina</taxon>
        <taxon>Rhabditomorpha</taxon>
        <taxon>Strongyloidea</taxon>
        <taxon>Heterorhabditidae</taxon>
        <taxon>Heterorhabditis</taxon>
    </lineage>
</organism>
<evidence type="ECO:0000313" key="3">
    <source>
        <dbReference type="WBParaSite" id="Hba_06368"/>
    </source>
</evidence>
<keyword evidence="2" id="KW-1185">Reference proteome</keyword>
<feature type="transmembrane region" description="Helical" evidence="1">
    <location>
        <begin position="76"/>
        <end position="93"/>
    </location>
</feature>
<dbReference type="AlphaFoldDB" id="A0A1I7WMI8"/>
<dbReference type="WBParaSite" id="Hba_06368">
    <property type="protein sequence ID" value="Hba_06368"/>
    <property type="gene ID" value="Hba_06368"/>
</dbReference>